<dbReference type="Pfam" id="PF11312">
    <property type="entry name" value="Methyltransf_34"/>
    <property type="match status" value="1"/>
</dbReference>
<sequence length="407" mass="43312">MTHRSRSFAASKKKLGKPTAKGKPKKLHHPPARNALASKGDDEASDAESDDAEPEADPVPPAAALAAPSDEDVLDVIRAALGPALSSPSFTADVQKAKGLLYEKQWLELFTNAALLDAYAGRWVPSRALCFRDLMAGIRDVRALFVGEEQDEEGDEEEEEEGGAANDGDADADAESKPGPSAADPAAPAPAHILSIGGGAGSELLAVAALAHSAQLLSRPAPLAWTSLDIGDWGGVLTRLGNAARSEWSLPPSVSFTYTQADVLAPAADPLASLPPPALTTIFFTLTELLAQSRPRTAALLRSITARTPPGGLLLVADSASDIAEFALGKDGRTWPVYMVLDALLLRADPGSWERVRAEDSRWFRLGEGVGADWPCKLENARYWMRLYRRKDKEADAKEAPEAPTEQ</sequence>
<gene>
    <name evidence="2" type="ORF">Q8F55_004274</name>
</gene>
<protein>
    <recommendedName>
        <fullName evidence="4">25S rRNA (Uridine(2843)-N(3))-methyltransferase</fullName>
    </recommendedName>
</protein>
<feature type="compositionally biased region" description="Basic residues" evidence="1">
    <location>
        <begin position="1"/>
        <end position="31"/>
    </location>
</feature>
<feature type="region of interest" description="Disordered" evidence="1">
    <location>
        <begin position="1"/>
        <end position="68"/>
    </location>
</feature>
<reference evidence="2 3" key="1">
    <citation type="submission" date="2023-08" db="EMBL/GenBank/DDBJ databases">
        <title>Annotated Genome Sequence of Vanrija albida AlHP1.</title>
        <authorList>
            <person name="Herzog R."/>
        </authorList>
    </citation>
    <scope>NUCLEOTIDE SEQUENCE [LARGE SCALE GENOMIC DNA]</scope>
    <source>
        <strain evidence="2 3">AlHP1</strain>
    </source>
</reference>
<keyword evidence="3" id="KW-1185">Reference proteome</keyword>
<dbReference type="GeneID" id="95985317"/>
<dbReference type="InterPro" id="IPR021463">
    <property type="entry name" value="Methyltransf_34"/>
</dbReference>
<accession>A0ABR3Q7E6</accession>
<evidence type="ECO:0000313" key="2">
    <source>
        <dbReference type="EMBL" id="KAL1410268.1"/>
    </source>
</evidence>
<feature type="compositionally biased region" description="Acidic residues" evidence="1">
    <location>
        <begin position="148"/>
        <end position="173"/>
    </location>
</feature>
<feature type="region of interest" description="Disordered" evidence="1">
    <location>
        <begin position="148"/>
        <end position="190"/>
    </location>
</feature>
<feature type="compositionally biased region" description="Acidic residues" evidence="1">
    <location>
        <begin position="43"/>
        <end position="56"/>
    </location>
</feature>
<evidence type="ECO:0000313" key="3">
    <source>
        <dbReference type="Proteomes" id="UP001565368"/>
    </source>
</evidence>
<name>A0ABR3Q7E6_9TREE</name>
<dbReference type="RefSeq" id="XP_069210212.1">
    <property type="nucleotide sequence ID" value="XM_069352794.1"/>
</dbReference>
<evidence type="ECO:0000256" key="1">
    <source>
        <dbReference type="SAM" id="MobiDB-lite"/>
    </source>
</evidence>
<dbReference type="EMBL" id="JBBXJM010000003">
    <property type="protein sequence ID" value="KAL1410268.1"/>
    <property type="molecule type" value="Genomic_DNA"/>
</dbReference>
<comment type="caution">
    <text evidence="2">The sequence shown here is derived from an EMBL/GenBank/DDBJ whole genome shotgun (WGS) entry which is preliminary data.</text>
</comment>
<dbReference type="Proteomes" id="UP001565368">
    <property type="component" value="Unassembled WGS sequence"/>
</dbReference>
<evidence type="ECO:0008006" key="4">
    <source>
        <dbReference type="Google" id="ProtNLM"/>
    </source>
</evidence>
<feature type="compositionally biased region" description="Low complexity" evidence="1">
    <location>
        <begin position="178"/>
        <end position="190"/>
    </location>
</feature>
<proteinExistence type="predicted"/>
<organism evidence="2 3">
    <name type="scientific">Vanrija albida</name>
    <dbReference type="NCBI Taxonomy" id="181172"/>
    <lineage>
        <taxon>Eukaryota</taxon>
        <taxon>Fungi</taxon>
        <taxon>Dikarya</taxon>
        <taxon>Basidiomycota</taxon>
        <taxon>Agaricomycotina</taxon>
        <taxon>Tremellomycetes</taxon>
        <taxon>Trichosporonales</taxon>
        <taxon>Trichosporonaceae</taxon>
        <taxon>Vanrija</taxon>
    </lineage>
</organism>